<dbReference type="SUPFAM" id="SSF53335">
    <property type="entry name" value="S-adenosyl-L-methionine-dependent methyltransferases"/>
    <property type="match status" value="1"/>
</dbReference>
<accession>A0ABY1FT15</accession>
<keyword evidence="2" id="KW-1185">Reference proteome</keyword>
<evidence type="ECO:0008006" key="3">
    <source>
        <dbReference type="Google" id="ProtNLM"/>
    </source>
</evidence>
<dbReference type="EMBL" id="FOTV01000023">
    <property type="protein sequence ID" value="SFM03494.1"/>
    <property type="molecule type" value="Genomic_DNA"/>
</dbReference>
<gene>
    <name evidence="1" type="ORF">SAMN04487868_12315</name>
</gene>
<comment type="caution">
    <text evidence="1">The sequence shown here is derived from an EMBL/GenBank/DDBJ whole genome shotgun (WGS) entry which is preliminary data.</text>
</comment>
<evidence type="ECO:0000313" key="2">
    <source>
        <dbReference type="Proteomes" id="UP000199211"/>
    </source>
</evidence>
<dbReference type="Proteomes" id="UP000199211">
    <property type="component" value="Unassembled WGS sequence"/>
</dbReference>
<protein>
    <recommendedName>
        <fullName evidence="3">Spermidine synthase</fullName>
    </recommendedName>
</protein>
<proteinExistence type="predicted"/>
<evidence type="ECO:0000313" key="1">
    <source>
        <dbReference type="EMBL" id="SFM03494.1"/>
    </source>
</evidence>
<name>A0ABY1FT15_9GAMM</name>
<reference evidence="1 2" key="1">
    <citation type="submission" date="2016-10" db="EMBL/GenBank/DDBJ databases">
        <authorList>
            <person name="Varghese N."/>
            <person name="Submissions S."/>
        </authorList>
    </citation>
    <scope>NUCLEOTIDE SEQUENCE [LARGE SCALE GENOMIC DNA]</scope>
    <source>
        <strain evidence="1 2">DSM 26291</strain>
    </source>
</reference>
<dbReference type="Gene3D" id="3.40.50.150">
    <property type="entry name" value="Vaccinia Virus protein VP39"/>
    <property type="match status" value="1"/>
</dbReference>
<sequence length="274" mass="30408">MAGYLPNDEVIRGLRLLVRDGRMSPPQYVMGTTMGLLFEQIDSQPSSLGEITLRRRRIPALGDRDIYEVKLGEEFLMSSMFVDAEVALADLGLNAVEGEQLKVVVGGLGLGYTAEAALKHERVSELLVVDALDTVIHWHQQEKVPLGKVLNADPRCRYVLGSFFDLAVSESGFDTETPGRVFDAILLDIDHSPRSLLNESNASFYNAESLGRMAAHLRPGGVFAMWSNDPPDEPFMDVLRTLFTDVDAKVVSFYNPFQNRESTNTVFLARKPLS</sequence>
<dbReference type="RefSeq" id="WP_258955228.1">
    <property type="nucleotide sequence ID" value="NZ_FOTV01000023.1"/>
</dbReference>
<dbReference type="InterPro" id="IPR029063">
    <property type="entry name" value="SAM-dependent_MTases_sf"/>
</dbReference>
<organism evidence="1 2">
    <name type="scientific">Marinobacter salarius</name>
    <dbReference type="NCBI Taxonomy" id="1420917"/>
    <lineage>
        <taxon>Bacteria</taxon>
        <taxon>Pseudomonadati</taxon>
        <taxon>Pseudomonadota</taxon>
        <taxon>Gammaproteobacteria</taxon>
        <taxon>Pseudomonadales</taxon>
        <taxon>Marinobacteraceae</taxon>
        <taxon>Marinobacter</taxon>
    </lineage>
</organism>